<dbReference type="EMBL" id="FJOG01000017">
    <property type="protein sequence ID" value="CZR61111.1"/>
    <property type="molecule type" value="Genomic_DNA"/>
</dbReference>
<feature type="domain" description="N-acetyltransferase" evidence="1">
    <location>
        <begin position="65"/>
        <end position="204"/>
    </location>
</feature>
<dbReference type="PROSITE" id="PS51186">
    <property type="entry name" value="GNAT"/>
    <property type="match status" value="1"/>
</dbReference>
<accession>A0A1L7X7W5</accession>
<dbReference type="Proteomes" id="UP000184330">
    <property type="component" value="Unassembled WGS sequence"/>
</dbReference>
<sequence>MRMGNLKLLPCEPEDAAEILAGQVAAFSNPRQPFFFVLFPEDEEKEKAVKRTLDWWLCDKTAKYMKVVDEETGAIVSAAKWCIYEEQLTEEQMNDTLHVDWHSEADTNEWGEYLIHWVHSHRLQRTKGAPCCVLDMMSTHPDHRRRGAGAMLVKWGTEIADSMGVECFVEGTLAGRPLYESCGFKAVPDNYLVLPVPEKWKSRPEIKYFFMERPGKVVLVERSEGSVEAQ</sequence>
<dbReference type="GO" id="GO:0016747">
    <property type="term" value="F:acyltransferase activity, transferring groups other than amino-acyl groups"/>
    <property type="evidence" value="ECO:0007669"/>
    <property type="project" value="InterPro"/>
</dbReference>
<gene>
    <name evidence="2" type="ORF">PAC_11007</name>
</gene>
<evidence type="ECO:0000313" key="2">
    <source>
        <dbReference type="EMBL" id="CZR61111.1"/>
    </source>
</evidence>
<dbReference type="InterPro" id="IPR000182">
    <property type="entry name" value="GNAT_dom"/>
</dbReference>
<dbReference type="Gene3D" id="3.40.630.30">
    <property type="match status" value="1"/>
</dbReference>
<evidence type="ECO:0000259" key="1">
    <source>
        <dbReference type="PROSITE" id="PS51186"/>
    </source>
</evidence>
<keyword evidence="3" id="KW-1185">Reference proteome</keyword>
<dbReference type="SUPFAM" id="SSF55729">
    <property type="entry name" value="Acyl-CoA N-acyltransferases (Nat)"/>
    <property type="match status" value="1"/>
</dbReference>
<dbReference type="STRING" id="576137.A0A1L7X7W5"/>
<dbReference type="CDD" id="cd04301">
    <property type="entry name" value="NAT_SF"/>
    <property type="match status" value="1"/>
</dbReference>
<dbReference type="AlphaFoldDB" id="A0A1L7X7W5"/>
<proteinExistence type="predicted"/>
<evidence type="ECO:0000313" key="3">
    <source>
        <dbReference type="Proteomes" id="UP000184330"/>
    </source>
</evidence>
<dbReference type="PANTHER" id="PTHR42791:SF14">
    <property type="entry name" value="N-ACETYLTRANSFERASE DOMAIN-CONTAINING PROTEIN"/>
    <property type="match status" value="1"/>
</dbReference>
<dbReference type="Pfam" id="PF00583">
    <property type="entry name" value="Acetyltransf_1"/>
    <property type="match status" value="1"/>
</dbReference>
<dbReference type="PANTHER" id="PTHR42791">
    <property type="entry name" value="GNAT FAMILY ACETYLTRANSFERASE"/>
    <property type="match status" value="1"/>
</dbReference>
<protein>
    <recommendedName>
        <fullName evidence="1">N-acetyltransferase domain-containing protein</fullName>
    </recommendedName>
</protein>
<name>A0A1L7X7W5_9HELO</name>
<reference evidence="2 3" key="1">
    <citation type="submission" date="2016-03" db="EMBL/GenBank/DDBJ databases">
        <authorList>
            <person name="Ploux O."/>
        </authorList>
    </citation>
    <scope>NUCLEOTIDE SEQUENCE [LARGE SCALE GENOMIC DNA]</scope>
    <source>
        <strain evidence="2 3">UAMH 11012</strain>
    </source>
</reference>
<dbReference type="OrthoDB" id="410198at2759"/>
<organism evidence="2 3">
    <name type="scientific">Phialocephala subalpina</name>
    <dbReference type="NCBI Taxonomy" id="576137"/>
    <lineage>
        <taxon>Eukaryota</taxon>
        <taxon>Fungi</taxon>
        <taxon>Dikarya</taxon>
        <taxon>Ascomycota</taxon>
        <taxon>Pezizomycotina</taxon>
        <taxon>Leotiomycetes</taxon>
        <taxon>Helotiales</taxon>
        <taxon>Mollisiaceae</taxon>
        <taxon>Phialocephala</taxon>
        <taxon>Phialocephala fortinii species complex</taxon>
    </lineage>
</organism>
<dbReference type="InterPro" id="IPR052523">
    <property type="entry name" value="Trichothecene_AcTrans"/>
</dbReference>
<dbReference type="InterPro" id="IPR016181">
    <property type="entry name" value="Acyl_CoA_acyltransferase"/>
</dbReference>